<dbReference type="EMBL" id="MN740677">
    <property type="protein sequence ID" value="QHS80331.1"/>
    <property type="molecule type" value="Genomic_DNA"/>
</dbReference>
<name>A0A6C0ALV5_9ZZZZ</name>
<proteinExistence type="predicted"/>
<dbReference type="AlphaFoldDB" id="A0A6C0ALV5"/>
<evidence type="ECO:0000313" key="2">
    <source>
        <dbReference type="EMBL" id="QHS80331.1"/>
    </source>
</evidence>
<evidence type="ECO:0000256" key="1">
    <source>
        <dbReference type="SAM" id="MobiDB-lite"/>
    </source>
</evidence>
<reference evidence="2" key="1">
    <citation type="journal article" date="2020" name="Nature">
        <title>Giant virus diversity and host interactions through global metagenomics.</title>
        <authorList>
            <person name="Schulz F."/>
            <person name="Roux S."/>
            <person name="Paez-Espino D."/>
            <person name="Jungbluth S."/>
            <person name="Walsh D.A."/>
            <person name="Denef V.J."/>
            <person name="McMahon K.D."/>
            <person name="Konstantinidis K.T."/>
            <person name="Eloe-Fadrosh E.A."/>
            <person name="Kyrpides N.C."/>
            <person name="Woyke T."/>
        </authorList>
    </citation>
    <scope>NUCLEOTIDE SEQUENCE</scope>
    <source>
        <strain evidence="2">GVMAG-S-1039698-54</strain>
    </source>
</reference>
<organism evidence="2">
    <name type="scientific">viral metagenome</name>
    <dbReference type="NCBI Taxonomy" id="1070528"/>
    <lineage>
        <taxon>unclassified sequences</taxon>
        <taxon>metagenomes</taxon>
        <taxon>organismal metagenomes</taxon>
    </lineage>
</organism>
<accession>A0A6C0ALV5</accession>
<protein>
    <submittedName>
        <fullName evidence="2">Uncharacterized protein</fullName>
    </submittedName>
</protein>
<sequence>MPALTHGRVRNGFNSYSTDKDGKRLQKKGTKPVNKNTRYIKGMYNADALRKQAIVGNVGQSFDSKRAAARTTKVTENPCEKNCLPTVQK</sequence>
<feature type="region of interest" description="Disordered" evidence="1">
    <location>
        <begin position="1"/>
        <end position="30"/>
    </location>
</feature>